<reference evidence="4" key="1">
    <citation type="journal article" date="2019" name="Int. J. Syst. Evol. Microbiol.">
        <title>The Global Catalogue of Microorganisms (GCM) 10K type strain sequencing project: providing services to taxonomists for standard genome sequencing and annotation.</title>
        <authorList>
            <consortium name="The Broad Institute Genomics Platform"/>
            <consortium name="The Broad Institute Genome Sequencing Center for Infectious Disease"/>
            <person name="Wu L."/>
            <person name="Ma J."/>
        </authorList>
    </citation>
    <scope>NUCLEOTIDE SEQUENCE [LARGE SCALE GENOMIC DNA]</scope>
    <source>
        <strain evidence="4">KCTC 33676</strain>
    </source>
</reference>
<organism evidence="3 4">
    <name type="scientific">Marinicrinis sediminis</name>
    <dbReference type="NCBI Taxonomy" id="1652465"/>
    <lineage>
        <taxon>Bacteria</taxon>
        <taxon>Bacillati</taxon>
        <taxon>Bacillota</taxon>
        <taxon>Bacilli</taxon>
        <taxon>Bacillales</taxon>
        <taxon>Paenibacillaceae</taxon>
    </lineage>
</organism>
<gene>
    <name evidence="3" type="primary">yfmH</name>
    <name evidence="3" type="ORF">ACFSUC_00270</name>
</gene>
<dbReference type="InterPro" id="IPR011765">
    <property type="entry name" value="Pept_M16_N"/>
</dbReference>
<dbReference type="Pfam" id="PF00675">
    <property type="entry name" value="Peptidase_M16"/>
    <property type="match status" value="1"/>
</dbReference>
<evidence type="ECO:0000313" key="3">
    <source>
        <dbReference type="EMBL" id="MFD2670037.1"/>
    </source>
</evidence>
<dbReference type="Pfam" id="PF05193">
    <property type="entry name" value="Peptidase_M16_C"/>
    <property type="match status" value="1"/>
</dbReference>
<dbReference type="InterPro" id="IPR007863">
    <property type="entry name" value="Peptidase_M16_C"/>
</dbReference>
<proteinExistence type="predicted"/>
<feature type="domain" description="Peptidase M16 C-terminal" evidence="2">
    <location>
        <begin position="181"/>
        <end position="359"/>
    </location>
</feature>
<evidence type="ECO:0000313" key="4">
    <source>
        <dbReference type="Proteomes" id="UP001597497"/>
    </source>
</evidence>
<dbReference type="Gene3D" id="3.30.830.10">
    <property type="entry name" value="Metalloenzyme, LuxS/M16 peptidase-like"/>
    <property type="match status" value="2"/>
</dbReference>
<dbReference type="PANTHER" id="PTHR11851">
    <property type="entry name" value="METALLOPROTEASE"/>
    <property type="match status" value="1"/>
</dbReference>
<dbReference type="RefSeq" id="WP_379927386.1">
    <property type="nucleotide sequence ID" value="NZ_JBHUMM010000001.1"/>
</dbReference>
<dbReference type="InterPro" id="IPR011249">
    <property type="entry name" value="Metalloenz_LuxS/M16"/>
</dbReference>
<comment type="caution">
    <text evidence="3">The sequence shown here is derived from an EMBL/GenBank/DDBJ whole genome shotgun (WGS) entry which is preliminary data.</text>
</comment>
<keyword evidence="4" id="KW-1185">Reference proteome</keyword>
<feature type="domain" description="Peptidase M16 N-terminal" evidence="1">
    <location>
        <begin position="62"/>
        <end position="174"/>
    </location>
</feature>
<accession>A0ABW5R4P5</accession>
<dbReference type="EMBL" id="JBHUMM010000001">
    <property type="protein sequence ID" value="MFD2670037.1"/>
    <property type="molecule type" value="Genomic_DNA"/>
</dbReference>
<evidence type="ECO:0000259" key="2">
    <source>
        <dbReference type="Pfam" id="PF05193"/>
    </source>
</evidence>
<evidence type="ECO:0000259" key="1">
    <source>
        <dbReference type="Pfam" id="PF00675"/>
    </source>
</evidence>
<name>A0ABW5R4P5_9BACL</name>
<protein>
    <submittedName>
        <fullName evidence="3">EF-P 5-aminopentanol modification-associated protein YfmH</fullName>
    </submittedName>
</protein>
<dbReference type="NCBIfam" id="NF047421">
    <property type="entry name" value="YfmH_fam"/>
    <property type="match status" value="1"/>
</dbReference>
<dbReference type="PANTHER" id="PTHR11851:SF134">
    <property type="entry name" value="ZINC-DEPENDENT PROTEASE"/>
    <property type="match status" value="1"/>
</dbReference>
<sequence length="430" mass="49641">MQVKHYDLIQEKLYVETLANGLTVYVLPKKGFQKTYATFATRYGSIDRDFQVEGKERVQVPDGIAHFLEHKMFEEPKGDVFAQFASQGASANAFTSFDRTVYLFSSTNEVFSNIETLLNFVQNPYFTDENVEKEKGIIGQEINMYQDNPDWRVYFGLIGAMYQKHPVYIDIAGTIPSITAITKEMLYECYRTFYHPTNMALFVVGAVDPEEVMLLVRDNQNKKTFGEQGKIARFYPDEPLDVREKMRKTKLPVSMPKCLIGFKENQTAKGRELHIKDIQMRIVMDVLFSSSSDLYQKLYEEKIITDQFGSEYRSHPDYAFSIIGGDTPDADLLVKRLKEEIESVLREGIREADFERSRRKKIGGYLRMLNAPESIANQFTDYAFKGMDFFDTLTIYEELQLEQVNACMRAHFDWDQMAISIVESEAVSTS</sequence>
<dbReference type="InterPro" id="IPR050361">
    <property type="entry name" value="MPP/UQCRC_Complex"/>
</dbReference>
<dbReference type="SUPFAM" id="SSF63411">
    <property type="entry name" value="LuxS/MPP-like metallohydrolase"/>
    <property type="match status" value="2"/>
</dbReference>
<dbReference type="Proteomes" id="UP001597497">
    <property type="component" value="Unassembled WGS sequence"/>
</dbReference>